<protein>
    <recommendedName>
        <fullName evidence="3">Phosphoribosyltransferase domain-containing protein</fullName>
    </recommendedName>
</protein>
<evidence type="ECO:0008006" key="3">
    <source>
        <dbReference type="Google" id="ProtNLM"/>
    </source>
</evidence>
<proteinExistence type="predicted"/>
<reference evidence="1" key="1">
    <citation type="journal article" date="2014" name="Int. J. Syst. Evol. Microbiol.">
        <title>Complete genome sequence of Corynebacterium casei LMG S-19264T (=DSM 44701T), isolated from a smear-ripened cheese.</title>
        <authorList>
            <consortium name="US DOE Joint Genome Institute (JGI-PGF)"/>
            <person name="Walter F."/>
            <person name="Albersmeier A."/>
            <person name="Kalinowski J."/>
            <person name="Ruckert C."/>
        </authorList>
    </citation>
    <scope>NUCLEOTIDE SEQUENCE</scope>
    <source>
        <strain evidence="1">CGMCC 1.8885</strain>
    </source>
</reference>
<evidence type="ECO:0000313" key="2">
    <source>
        <dbReference type="Proteomes" id="UP000652720"/>
    </source>
</evidence>
<dbReference type="EMBL" id="BMMA01000003">
    <property type="protein sequence ID" value="GGI74159.1"/>
    <property type="molecule type" value="Genomic_DNA"/>
</dbReference>
<dbReference type="Proteomes" id="UP000652720">
    <property type="component" value="Unassembled WGS sequence"/>
</dbReference>
<dbReference type="Gene3D" id="3.40.50.2020">
    <property type="match status" value="1"/>
</dbReference>
<dbReference type="InterPro" id="IPR029057">
    <property type="entry name" value="PRTase-like"/>
</dbReference>
<name>A0AAV4K4V2_9DEIO</name>
<dbReference type="GeneID" id="59164315"/>
<organism evidence="1 2">
    <name type="scientific">Deinococcus wulumuqiensis</name>
    <dbReference type="NCBI Taxonomy" id="980427"/>
    <lineage>
        <taxon>Bacteria</taxon>
        <taxon>Thermotogati</taxon>
        <taxon>Deinococcota</taxon>
        <taxon>Deinococci</taxon>
        <taxon>Deinococcales</taxon>
        <taxon>Deinococcaceae</taxon>
        <taxon>Deinococcus</taxon>
    </lineage>
</organism>
<dbReference type="RefSeq" id="WP_152524797.1">
    <property type="nucleotide sequence ID" value="NZ_BMLZ01000016.1"/>
</dbReference>
<dbReference type="SUPFAM" id="SSF53271">
    <property type="entry name" value="PRTase-like"/>
    <property type="match status" value="1"/>
</dbReference>
<comment type="caution">
    <text evidence="1">The sequence shown here is derived from an EMBL/GenBank/DDBJ whole genome shotgun (WGS) entry which is preliminary data.</text>
</comment>
<accession>A0AAV4K4V2</accession>
<evidence type="ECO:0000313" key="1">
    <source>
        <dbReference type="EMBL" id="GGI74159.1"/>
    </source>
</evidence>
<sequence>MSVKLGLHLDLPVAYALTDEPLHWHRMHVPSSPQRIVYIDDLICTGQGTRAVVKFLRDEGHEVLGVSAWLSRTALELMLVTLDGHPFQTFSAEHCPLCRQGEGVVWHGVRE</sequence>
<dbReference type="CDD" id="cd06223">
    <property type="entry name" value="PRTases_typeI"/>
    <property type="match status" value="1"/>
</dbReference>
<dbReference type="InterPro" id="IPR000836">
    <property type="entry name" value="PRTase_dom"/>
</dbReference>
<gene>
    <name evidence="1" type="ORF">GCM10010914_05200</name>
</gene>
<dbReference type="AlphaFoldDB" id="A0AAV4K4V2"/>
<reference evidence="1" key="2">
    <citation type="submission" date="2023-08" db="EMBL/GenBank/DDBJ databases">
        <authorList>
            <person name="Sun Q."/>
            <person name="Zhou Y."/>
        </authorList>
    </citation>
    <scope>NUCLEOTIDE SEQUENCE</scope>
    <source>
        <strain evidence="1">CGMCC 1.8885</strain>
    </source>
</reference>